<organism evidence="2">
    <name type="scientific">Papilio xuthus</name>
    <name type="common">Asian swallowtail butterfly</name>
    <dbReference type="NCBI Taxonomy" id="66420"/>
    <lineage>
        <taxon>Eukaryota</taxon>
        <taxon>Metazoa</taxon>
        <taxon>Ecdysozoa</taxon>
        <taxon>Arthropoda</taxon>
        <taxon>Hexapoda</taxon>
        <taxon>Insecta</taxon>
        <taxon>Pterygota</taxon>
        <taxon>Neoptera</taxon>
        <taxon>Endopterygota</taxon>
        <taxon>Lepidoptera</taxon>
        <taxon>Glossata</taxon>
        <taxon>Ditrysia</taxon>
        <taxon>Papilionoidea</taxon>
        <taxon>Papilionidae</taxon>
        <taxon>Papilioninae</taxon>
        <taxon>Papilio</taxon>
    </lineage>
</organism>
<accession>I4DP41</accession>
<feature type="chain" id="PRO_5003688540" evidence="1">
    <location>
        <begin position="17"/>
        <end position="57"/>
    </location>
</feature>
<evidence type="ECO:0000256" key="1">
    <source>
        <dbReference type="SAM" id="SignalP"/>
    </source>
</evidence>
<proteinExistence type="evidence at transcript level"/>
<reference evidence="2" key="1">
    <citation type="journal article" date="2012" name="BMC Biol.">
        <title>Comprehensive microarray-based analysis for stage-specific larval camouflage pattern-associated genes in the swallowtail butterfly, Papilio xuthus.</title>
        <authorList>
            <person name="Futahashi R."/>
            <person name="Shirataki H."/>
            <person name="Narita T."/>
            <person name="Mita K."/>
            <person name="Fujiwara H."/>
        </authorList>
    </citation>
    <scope>NUCLEOTIDE SEQUENCE</scope>
    <source>
        <tissue evidence="2">Epidermis</tissue>
    </source>
</reference>
<evidence type="ECO:0000313" key="2">
    <source>
        <dbReference type="EMBL" id="BAM19681.1"/>
    </source>
</evidence>
<dbReference type="EMBL" id="AK403297">
    <property type="protein sequence ID" value="BAM19681.1"/>
    <property type="molecule type" value="mRNA"/>
</dbReference>
<feature type="signal peptide" evidence="1">
    <location>
        <begin position="1"/>
        <end position="16"/>
    </location>
</feature>
<sequence>MLFLCLKFMLFSLCFCTHMNYTHIFSSMTYQIMLLYWKKSLFNFCTHNVRHHIFSKH</sequence>
<name>I4DP41_PAPXU</name>
<keyword evidence="1" id="KW-0732">Signal</keyword>
<dbReference type="AlphaFoldDB" id="I4DP41"/>
<protein>
    <submittedName>
        <fullName evidence="2">Uncharacterized protein</fullName>
    </submittedName>
</protein>